<dbReference type="Pfam" id="PF05345">
    <property type="entry name" value="He_PIG"/>
    <property type="match status" value="1"/>
</dbReference>
<feature type="chain" id="PRO_5047051831" description="Fibronectin type-III domain-containing protein" evidence="1">
    <location>
        <begin position="26"/>
        <end position="913"/>
    </location>
</feature>
<dbReference type="InterPro" id="IPR013783">
    <property type="entry name" value="Ig-like_fold"/>
</dbReference>
<protein>
    <recommendedName>
        <fullName evidence="4">Fibronectin type-III domain-containing protein</fullName>
    </recommendedName>
</protein>
<dbReference type="RefSeq" id="WP_284244604.1">
    <property type="nucleotide sequence ID" value="NZ_BSST01000001.1"/>
</dbReference>
<sequence length="913" mass="100485">MKLVFKQLIIVFWCFCSVVPSSSLAADLGWLSNVVHYVTYPKNFTSRAPAMSLPEVSIGGSVTINWLTYDDTEHEFLLEYQLEGTNEWVTIYQGSENRFVIPASWQGGTYTVRLSCADSVDCPINGYIEDTITVIAIPSIPVLTISSASVPVASTFTLEFSSIFQAKEYQLFENNVLIDTVAADEITETFNINKAQDIAGEYAYQLKACNNAGCSELSAPVNTSVYIPASIPATPTTNKKAYAINQVIDVQWPEESPGLTFHYYYAKSDSANLTEQEIIDIAIAVNSDNVLSFSKVGYVWLFATACDVMEQCSESSIKKQVQIFQQPEIAPQSFSISTYGSPVNNETKIISVTANEKFVLHWQPSDELAPSTIGYYRVSLDGQWLATLYGVSGYMKTLYPDGLFHREFALNSSGKHIYSVQACNRVSTNSDELVDCSPKSDVIVYVDTPIPENPPPEQAIEHVSISLYGSPVDENIQEIIVEPNEKFVLHWAASEEVMPSPTGAYAITKNGEAYGTIWGVSGYLKAMYPDDLFHREFSFDAPGVYYFTVAGCNFSDSMKNCGPESSGVKVTVYSPPEPPTKAIQNLSASLYGLPVVTNQQNLLVEKGSEFVLHWEPSDEVAPNTAGSSPVGSYTIKENGSDKAFIYGVSGYLKTLYPDNFYHIEFTHTDTGTYLYKIVGCNLIDNVKYCGPENETVTINVYDQATVFENSSGDLLVLLSTEHGNKRLKISLVDELWIVSEISEEEWLAFTLSISQFSLAYGEFSGDSLEDLKLVDSSSTLEIVIEQTSDGYVYDQPVINSAPVISGEPPFYASINKLYRFVPVASDVNNDTLAFTIENKPGWAQFNSVTGELSGTPTIAEVNENIIISVTDNLSEPVKLPAFDITVSVKKILHIHTDILGTPVAETNLNGTIN</sequence>
<keyword evidence="1" id="KW-0732">Signal</keyword>
<dbReference type="SUPFAM" id="SSF49265">
    <property type="entry name" value="Fibronectin type III"/>
    <property type="match status" value="1"/>
</dbReference>
<evidence type="ECO:0000313" key="3">
    <source>
        <dbReference type="Proteomes" id="UP001157186"/>
    </source>
</evidence>
<dbReference type="EMBL" id="BSST01000001">
    <property type="protein sequence ID" value="GLX78734.1"/>
    <property type="molecule type" value="Genomic_DNA"/>
</dbReference>
<proteinExistence type="predicted"/>
<dbReference type="InterPro" id="IPR015919">
    <property type="entry name" value="Cadherin-like_sf"/>
</dbReference>
<accession>A0ABQ6GSY0</accession>
<dbReference type="Proteomes" id="UP001157186">
    <property type="component" value="Unassembled WGS sequence"/>
</dbReference>
<gene>
    <name evidence="2" type="ORF">tinsulaeT_20740</name>
</gene>
<name>A0ABQ6GSY0_9GAMM</name>
<reference evidence="2 3" key="1">
    <citation type="submission" date="2023-03" db="EMBL/GenBank/DDBJ databases">
        <title>Draft genome sequence of Thalassotalea insulae KCTC 62186T.</title>
        <authorList>
            <person name="Sawabe T."/>
        </authorList>
    </citation>
    <scope>NUCLEOTIDE SEQUENCE [LARGE SCALE GENOMIC DNA]</scope>
    <source>
        <strain evidence="2 3">KCTC 62186</strain>
    </source>
</reference>
<feature type="signal peptide" evidence="1">
    <location>
        <begin position="1"/>
        <end position="25"/>
    </location>
</feature>
<keyword evidence="3" id="KW-1185">Reference proteome</keyword>
<dbReference type="Gene3D" id="2.60.40.10">
    <property type="entry name" value="Immunoglobulins"/>
    <property type="match status" value="2"/>
</dbReference>
<evidence type="ECO:0008006" key="4">
    <source>
        <dbReference type="Google" id="ProtNLM"/>
    </source>
</evidence>
<organism evidence="2 3">
    <name type="scientific">Thalassotalea insulae</name>
    <dbReference type="NCBI Taxonomy" id="2056778"/>
    <lineage>
        <taxon>Bacteria</taxon>
        <taxon>Pseudomonadati</taxon>
        <taxon>Pseudomonadota</taxon>
        <taxon>Gammaproteobacteria</taxon>
        <taxon>Alteromonadales</taxon>
        <taxon>Colwelliaceae</taxon>
        <taxon>Thalassotalea</taxon>
    </lineage>
</organism>
<comment type="caution">
    <text evidence="2">The sequence shown here is derived from an EMBL/GenBank/DDBJ whole genome shotgun (WGS) entry which is preliminary data.</text>
</comment>
<dbReference type="InterPro" id="IPR036116">
    <property type="entry name" value="FN3_sf"/>
</dbReference>
<dbReference type="SUPFAM" id="SSF49313">
    <property type="entry name" value="Cadherin-like"/>
    <property type="match status" value="1"/>
</dbReference>
<evidence type="ECO:0000313" key="2">
    <source>
        <dbReference type="EMBL" id="GLX78734.1"/>
    </source>
</evidence>
<evidence type="ECO:0000256" key="1">
    <source>
        <dbReference type="SAM" id="SignalP"/>
    </source>
</evidence>